<keyword evidence="2" id="KW-0815">Transposition</keyword>
<evidence type="ECO:0000256" key="4">
    <source>
        <dbReference type="ARBA" id="ARBA00023172"/>
    </source>
</evidence>
<dbReference type="InterPro" id="IPR010095">
    <property type="entry name" value="Cas12f1-like_TNB"/>
</dbReference>
<accession>A0A839VEA9</accession>
<dbReference type="Pfam" id="PF01385">
    <property type="entry name" value="OrfB_IS605"/>
    <property type="match status" value="1"/>
</dbReference>
<dbReference type="AlphaFoldDB" id="A0A839VEA9"/>
<keyword evidence="3" id="KW-0238">DNA-binding</keyword>
<dbReference type="GO" id="GO:0006310">
    <property type="term" value="P:DNA recombination"/>
    <property type="evidence" value="ECO:0007669"/>
    <property type="project" value="UniProtKB-KW"/>
</dbReference>
<feature type="domain" description="Cas12f1-like TNB" evidence="6">
    <location>
        <begin position="55"/>
        <end position="123"/>
    </location>
</feature>
<protein>
    <submittedName>
        <fullName evidence="7">IS605 OrfB family transposase</fullName>
    </submittedName>
</protein>
<dbReference type="NCBIfam" id="TIGR01766">
    <property type="entry name" value="IS200/IS605 family accessory protein TnpB-like domain"/>
    <property type="match status" value="1"/>
</dbReference>
<evidence type="ECO:0000256" key="3">
    <source>
        <dbReference type="ARBA" id="ARBA00023125"/>
    </source>
</evidence>
<evidence type="ECO:0000256" key="1">
    <source>
        <dbReference type="ARBA" id="ARBA00008761"/>
    </source>
</evidence>
<dbReference type="InterPro" id="IPR001959">
    <property type="entry name" value="Transposase"/>
</dbReference>
<organism evidence="7 8">
    <name type="scientific">Halomonas cerina</name>
    <dbReference type="NCBI Taxonomy" id="447424"/>
    <lineage>
        <taxon>Bacteria</taxon>
        <taxon>Pseudomonadati</taxon>
        <taxon>Pseudomonadota</taxon>
        <taxon>Gammaproteobacteria</taxon>
        <taxon>Oceanospirillales</taxon>
        <taxon>Halomonadaceae</taxon>
        <taxon>Halomonas</taxon>
    </lineage>
</organism>
<dbReference type="Pfam" id="PF07282">
    <property type="entry name" value="Cas12f1-like_TNB"/>
    <property type="match status" value="1"/>
</dbReference>
<feature type="domain" description="Probable transposase IS891/IS1136/IS1341" evidence="5">
    <location>
        <begin position="1"/>
        <end position="43"/>
    </location>
</feature>
<dbReference type="EMBL" id="JACHXP010000010">
    <property type="protein sequence ID" value="MBB3190994.1"/>
    <property type="molecule type" value="Genomic_DNA"/>
</dbReference>
<evidence type="ECO:0000313" key="8">
    <source>
        <dbReference type="Proteomes" id="UP000547614"/>
    </source>
</evidence>
<dbReference type="GO" id="GO:0032196">
    <property type="term" value="P:transposition"/>
    <property type="evidence" value="ECO:0007669"/>
    <property type="project" value="UniProtKB-KW"/>
</dbReference>
<keyword evidence="8" id="KW-1185">Reference proteome</keyword>
<keyword evidence="4" id="KW-0233">DNA recombination</keyword>
<dbReference type="Proteomes" id="UP000547614">
    <property type="component" value="Unassembled WGS sequence"/>
</dbReference>
<sequence>MARLHTKRADQRRDATHKLTTQLIHENQVIAAESLQVKNLLQNRSLSKAISDVGWHQLTCQLAYKAEWYGRDFVQIDKGYPSSKRCFHCGYIADTMPLDIRRWDCSACGTRGIDRDINAARNILKAGKAILAGADKLRHHEQTTVGHTGG</sequence>
<evidence type="ECO:0000259" key="5">
    <source>
        <dbReference type="Pfam" id="PF01385"/>
    </source>
</evidence>
<evidence type="ECO:0000313" key="7">
    <source>
        <dbReference type="EMBL" id="MBB3190994.1"/>
    </source>
</evidence>
<proteinExistence type="inferred from homology"/>
<dbReference type="GO" id="GO:0003677">
    <property type="term" value="F:DNA binding"/>
    <property type="evidence" value="ECO:0007669"/>
    <property type="project" value="UniProtKB-KW"/>
</dbReference>
<comment type="similarity">
    <text evidence="1">In the C-terminal section; belongs to the transposase 35 family.</text>
</comment>
<evidence type="ECO:0000256" key="2">
    <source>
        <dbReference type="ARBA" id="ARBA00022578"/>
    </source>
</evidence>
<name>A0A839VEA9_9GAMM</name>
<reference evidence="7 8" key="1">
    <citation type="submission" date="2020-08" db="EMBL/GenBank/DDBJ databases">
        <title>Genomic Encyclopedia of Type Strains, Phase III (KMG-III): the genomes of soil and plant-associated and newly described type strains.</title>
        <authorList>
            <person name="Whitman W."/>
        </authorList>
    </citation>
    <scope>NUCLEOTIDE SEQUENCE [LARGE SCALE GENOMIC DNA]</scope>
    <source>
        <strain evidence="7 8">CECT 7282</strain>
    </source>
</reference>
<dbReference type="NCBIfam" id="NF040570">
    <property type="entry name" value="guided_TnpB"/>
    <property type="match status" value="1"/>
</dbReference>
<gene>
    <name evidence="7" type="ORF">FHR94_002238</name>
</gene>
<evidence type="ECO:0000259" key="6">
    <source>
        <dbReference type="Pfam" id="PF07282"/>
    </source>
</evidence>
<comment type="caution">
    <text evidence="7">The sequence shown here is derived from an EMBL/GenBank/DDBJ whole genome shotgun (WGS) entry which is preliminary data.</text>
</comment>